<sequence>MSNHDTIPEDLQAWVAGTLVSKTNRLQKAGVIFSNPGMVAPLFNLAFSPEKLMSYKALLILEQVAVKKPEYLLESYHAFLDQLDTITEQRAIRPLAKITELMLLQCFKKKDPLFLEWFREEDLGKLTSQCFSWLLGPNKPAAKAFAMSSLYLLGIRFPWIHTELKALIENRYAGESPAFRARARHILPRLSDS</sequence>
<reference evidence="1 2" key="1">
    <citation type="submission" date="2019-03" db="EMBL/GenBank/DDBJ databases">
        <title>Genomic Encyclopedia of Archaeal and Bacterial Type Strains, Phase II (KMG-II): from individual species to whole genera.</title>
        <authorList>
            <person name="Goeker M."/>
        </authorList>
    </citation>
    <scope>NUCLEOTIDE SEQUENCE [LARGE SCALE GENOMIC DNA]</scope>
    <source>
        <strain evidence="1 2">DSM 18435</strain>
    </source>
</reference>
<dbReference type="EMBL" id="SNYI01000003">
    <property type="protein sequence ID" value="TDQ29465.1"/>
    <property type="molecule type" value="Genomic_DNA"/>
</dbReference>
<dbReference type="RefSeq" id="WP_133645033.1">
    <property type="nucleotide sequence ID" value="NZ_SNYI01000003.1"/>
</dbReference>
<accession>A0A4R6TGG7</accession>
<dbReference type="OrthoDB" id="979487at2"/>
<comment type="caution">
    <text evidence="1">The sequence shown here is derived from an EMBL/GenBank/DDBJ whole genome shotgun (WGS) entry which is preliminary data.</text>
</comment>
<evidence type="ECO:0000313" key="1">
    <source>
        <dbReference type="EMBL" id="TDQ29465.1"/>
    </source>
</evidence>
<evidence type="ECO:0000313" key="2">
    <source>
        <dbReference type="Proteomes" id="UP000295468"/>
    </source>
</evidence>
<dbReference type="AlphaFoldDB" id="A0A4R6TGG7"/>
<protein>
    <recommendedName>
        <fullName evidence="3">DNA alkylation repair enzyme</fullName>
    </recommendedName>
</protein>
<organism evidence="1 2">
    <name type="scientific">Zeaxanthinibacter enoshimensis</name>
    <dbReference type="NCBI Taxonomy" id="392009"/>
    <lineage>
        <taxon>Bacteria</taxon>
        <taxon>Pseudomonadati</taxon>
        <taxon>Bacteroidota</taxon>
        <taxon>Flavobacteriia</taxon>
        <taxon>Flavobacteriales</taxon>
        <taxon>Flavobacteriaceae</taxon>
        <taxon>Zeaxanthinibacter</taxon>
    </lineage>
</organism>
<evidence type="ECO:0008006" key="3">
    <source>
        <dbReference type="Google" id="ProtNLM"/>
    </source>
</evidence>
<dbReference type="Proteomes" id="UP000295468">
    <property type="component" value="Unassembled WGS sequence"/>
</dbReference>
<name>A0A4R6TGG7_9FLAO</name>
<proteinExistence type="predicted"/>
<gene>
    <name evidence="1" type="ORF">CLV82_2923</name>
</gene>
<keyword evidence="2" id="KW-1185">Reference proteome</keyword>